<comment type="similarity">
    <text evidence="2">Belongs to the glycosyl hydrolase 88 family.</text>
</comment>
<dbReference type="Proteomes" id="UP000054270">
    <property type="component" value="Unassembled WGS sequence"/>
</dbReference>
<dbReference type="SUPFAM" id="SSF48208">
    <property type="entry name" value="Six-hairpin glycosidases"/>
    <property type="match status" value="1"/>
</dbReference>
<gene>
    <name evidence="4" type="ORF">HYPSUDRAFT_167305</name>
</gene>
<evidence type="ECO:0000256" key="2">
    <source>
        <dbReference type="ARBA" id="ARBA00038358"/>
    </source>
</evidence>
<keyword evidence="1 4" id="KW-0378">Hydrolase</keyword>
<dbReference type="PANTHER" id="PTHR36845">
    <property type="entry name" value="HYDROLASE, PUTATIVE (AFU_ORTHOLOGUE AFUA_7G05090)-RELATED"/>
    <property type="match status" value="1"/>
</dbReference>
<accession>A0A0D2NUS6</accession>
<sequence length="434" mass="46685">MLRNMLTTGLYLSLLAQLGGALPEQLFSSSIPIKVAATFGALPNPIQYPQYTDTTAGAWQYFVPNTWTSGFFPATGYALDTRQRLCGSTPANALGTADWLGLARSAGNGLLNLNASDGIGHDVGFISFPFVEELLVNPQNATAVAAINNFATMLAARFDPIVGCTRSWDTADPTDFQVIIDNMMNLEVLFQSADLTGNTTLRTIATTHADTTMKNHIRDDGSTWHVVEYNSTTGAVIRKRTAQGFADNSTWSRGQAWGIYGYANMYKRTNDTNYLTTARRLATYFLDTLPADGIVPWDFNAPLTPPPRPADSSAATIAATGLLLLATQETDAISRQTWTDSAQQLLANITALAWDPSWQSLLANGTVDWPAGNLLTGIVYGDYYYIKAGNDMVTMGLTSCSADVVNSTSSAAQSAPTARSASSATRLSPFSSLW</sequence>
<evidence type="ECO:0000313" key="5">
    <source>
        <dbReference type="Proteomes" id="UP000054270"/>
    </source>
</evidence>
<dbReference type="InterPro" id="IPR008928">
    <property type="entry name" value="6-hairpin_glycosidase_sf"/>
</dbReference>
<keyword evidence="3" id="KW-0732">Signal</keyword>
<organism evidence="4 5">
    <name type="scientific">Hypholoma sublateritium (strain FD-334 SS-4)</name>
    <dbReference type="NCBI Taxonomy" id="945553"/>
    <lineage>
        <taxon>Eukaryota</taxon>
        <taxon>Fungi</taxon>
        <taxon>Dikarya</taxon>
        <taxon>Basidiomycota</taxon>
        <taxon>Agaricomycotina</taxon>
        <taxon>Agaricomycetes</taxon>
        <taxon>Agaricomycetidae</taxon>
        <taxon>Agaricales</taxon>
        <taxon>Agaricineae</taxon>
        <taxon>Strophariaceae</taxon>
        <taxon>Hypholoma</taxon>
    </lineage>
</organism>
<dbReference type="InterPro" id="IPR012341">
    <property type="entry name" value="6hp_glycosidase-like_sf"/>
</dbReference>
<dbReference type="GO" id="GO:0000272">
    <property type="term" value="P:polysaccharide catabolic process"/>
    <property type="evidence" value="ECO:0007669"/>
    <property type="project" value="TreeGrafter"/>
</dbReference>
<dbReference type="InterPro" id="IPR052369">
    <property type="entry name" value="UG_Glycosaminoglycan_Hydrolase"/>
</dbReference>
<dbReference type="AlphaFoldDB" id="A0A0D2NUS6"/>
<dbReference type="OMA" id="RLAKSWY"/>
<reference evidence="5" key="1">
    <citation type="submission" date="2014-04" db="EMBL/GenBank/DDBJ databases">
        <title>Evolutionary Origins and Diversification of the Mycorrhizal Mutualists.</title>
        <authorList>
            <consortium name="DOE Joint Genome Institute"/>
            <consortium name="Mycorrhizal Genomics Consortium"/>
            <person name="Kohler A."/>
            <person name="Kuo A."/>
            <person name="Nagy L.G."/>
            <person name="Floudas D."/>
            <person name="Copeland A."/>
            <person name="Barry K.W."/>
            <person name="Cichocki N."/>
            <person name="Veneault-Fourrey C."/>
            <person name="LaButti K."/>
            <person name="Lindquist E.A."/>
            <person name="Lipzen A."/>
            <person name="Lundell T."/>
            <person name="Morin E."/>
            <person name="Murat C."/>
            <person name="Riley R."/>
            <person name="Ohm R."/>
            <person name="Sun H."/>
            <person name="Tunlid A."/>
            <person name="Henrissat B."/>
            <person name="Grigoriev I.V."/>
            <person name="Hibbett D.S."/>
            <person name="Martin F."/>
        </authorList>
    </citation>
    <scope>NUCLEOTIDE SEQUENCE [LARGE SCALE GENOMIC DNA]</scope>
    <source>
        <strain evidence="5">FD-334 SS-4</strain>
    </source>
</reference>
<evidence type="ECO:0000256" key="3">
    <source>
        <dbReference type="SAM" id="SignalP"/>
    </source>
</evidence>
<evidence type="ECO:0000313" key="4">
    <source>
        <dbReference type="EMBL" id="KJA20291.1"/>
    </source>
</evidence>
<protein>
    <submittedName>
        <fullName evidence="4">Glycoside hydrolase family 88 protein</fullName>
    </submittedName>
</protein>
<dbReference type="Gene3D" id="1.50.10.10">
    <property type="match status" value="1"/>
</dbReference>
<name>A0A0D2NUS6_HYPSF</name>
<dbReference type="EMBL" id="KN817569">
    <property type="protein sequence ID" value="KJA20291.1"/>
    <property type="molecule type" value="Genomic_DNA"/>
</dbReference>
<evidence type="ECO:0000256" key="1">
    <source>
        <dbReference type="ARBA" id="ARBA00022801"/>
    </source>
</evidence>
<keyword evidence="5" id="KW-1185">Reference proteome</keyword>
<proteinExistence type="inferred from homology"/>
<dbReference type="PANTHER" id="PTHR36845:SF1">
    <property type="entry name" value="HYDROLASE, PUTATIVE (AFU_ORTHOLOGUE AFUA_7G05090)-RELATED"/>
    <property type="match status" value="1"/>
</dbReference>
<dbReference type="GO" id="GO:0052757">
    <property type="term" value="F:chondroitin hydrolase activity"/>
    <property type="evidence" value="ECO:0007669"/>
    <property type="project" value="TreeGrafter"/>
</dbReference>
<feature type="signal peptide" evidence="3">
    <location>
        <begin position="1"/>
        <end position="21"/>
    </location>
</feature>
<feature type="chain" id="PRO_5002248921" evidence="3">
    <location>
        <begin position="22"/>
        <end position="434"/>
    </location>
</feature>
<dbReference type="OrthoDB" id="2317065at2759"/>